<evidence type="ECO:0000256" key="9">
    <source>
        <dbReference type="ARBA" id="ARBA00022989"/>
    </source>
</evidence>
<evidence type="ECO:0000256" key="11">
    <source>
        <dbReference type="ARBA" id="ARBA00023136"/>
    </source>
</evidence>
<dbReference type="PANTHER" id="PTHR39188:SF3">
    <property type="entry name" value="STAGE IV SPORULATION PROTEIN FB"/>
    <property type="match status" value="1"/>
</dbReference>
<keyword evidence="15" id="KW-1185">Reference proteome</keyword>
<dbReference type="RefSeq" id="WP_057792083.1">
    <property type="nucleotide sequence ID" value="NZ_LAXJ01000007.1"/>
</dbReference>
<comment type="cofactor">
    <cofactor evidence="1">
        <name>Zn(2+)</name>
        <dbReference type="ChEBI" id="CHEBI:29105"/>
    </cofactor>
</comment>
<feature type="transmembrane region" description="Helical" evidence="12">
    <location>
        <begin position="15"/>
        <end position="34"/>
    </location>
</feature>
<comment type="caution">
    <text evidence="14">The sequence shown here is derived from an EMBL/GenBank/DDBJ whole genome shotgun (WGS) entry which is preliminary data.</text>
</comment>
<keyword evidence="9 12" id="KW-1133">Transmembrane helix</keyword>
<feature type="domain" description="Peptidase M50" evidence="13">
    <location>
        <begin position="45"/>
        <end position="184"/>
    </location>
</feature>
<evidence type="ECO:0000256" key="8">
    <source>
        <dbReference type="ARBA" id="ARBA00022833"/>
    </source>
</evidence>
<keyword evidence="5 12" id="KW-0812">Transmembrane</keyword>
<dbReference type="OrthoDB" id="9781963at2"/>
<evidence type="ECO:0000256" key="12">
    <source>
        <dbReference type="SAM" id="Phobius"/>
    </source>
</evidence>
<dbReference type="STRING" id="1641875.XM53_08025"/>
<feature type="transmembrane region" description="Helical" evidence="12">
    <location>
        <begin position="97"/>
        <end position="116"/>
    </location>
</feature>
<evidence type="ECO:0000313" key="14">
    <source>
        <dbReference type="EMBL" id="KRS13091.1"/>
    </source>
</evidence>
<keyword evidence="7" id="KW-0378">Hydrolase</keyword>
<keyword evidence="10" id="KW-0482">Metalloprotease</keyword>
<keyword evidence="6" id="KW-0479">Metal-binding</keyword>
<keyword evidence="4" id="KW-0645">Protease</keyword>
<dbReference type="GO" id="GO:0046872">
    <property type="term" value="F:metal ion binding"/>
    <property type="evidence" value="ECO:0007669"/>
    <property type="project" value="UniProtKB-KW"/>
</dbReference>
<gene>
    <name evidence="14" type="ORF">XM53_08025</name>
</gene>
<evidence type="ECO:0000256" key="7">
    <source>
        <dbReference type="ARBA" id="ARBA00022801"/>
    </source>
</evidence>
<dbReference type="InterPro" id="IPR008915">
    <property type="entry name" value="Peptidase_M50"/>
</dbReference>
<evidence type="ECO:0000256" key="4">
    <source>
        <dbReference type="ARBA" id="ARBA00022670"/>
    </source>
</evidence>
<dbReference type="GO" id="GO:0006508">
    <property type="term" value="P:proteolysis"/>
    <property type="evidence" value="ECO:0007669"/>
    <property type="project" value="UniProtKB-KW"/>
</dbReference>
<evidence type="ECO:0000256" key="2">
    <source>
        <dbReference type="ARBA" id="ARBA00004141"/>
    </source>
</evidence>
<evidence type="ECO:0000256" key="1">
    <source>
        <dbReference type="ARBA" id="ARBA00001947"/>
    </source>
</evidence>
<proteinExistence type="inferred from homology"/>
<comment type="similarity">
    <text evidence="3">Belongs to the peptidase M50B family.</text>
</comment>
<evidence type="ECO:0000259" key="13">
    <source>
        <dbReference type="Pfam" id="PF02163"/>
    </source>
</evidence>
<reference evidence="14 15" key="1">
    <citation type="submission" date="2015-04" db="EMBL/GenBank/DDBJ databases">
        <title>The draft genome sequence of Roseovarius sp.R12b.</title>
        <authorList>
            <person name="Li G."/>
            <person name="Lai Q."/>
            <person name="Shao Z."/>
            <person name="Yan P."/>
        </authorList>
    </citation>
    <scope>NUCLEOTIDE SEQUENCE [LARGE SCALE GENOMIC DNA]</scope>
    <source>
        <strain evidence="14 15">R12B</strain>
    </source>
</reference>
<feature type="transmembrane region" description="Helical" evidence="12">
    <location>
        <begin position="148"/>
        <end position="167"/>
    </location>
</feature>
<feature type="transmembrane region" description="Helical" evidence="12">
    <location>
        <begin position="40"/>
        <end position="56"/>
    </location>
</feature>
<dbReference type="GO" id="GO:0008237">
    <property type="term" value="F:metallopeptidase activity"/>
    <property type="evidence" value="ECO:0007669"/>
    <property type="project" value="UniProtKB-KW"/>
</dbReference>
<accession>A0A0T5NVY0</accession>
<organism evidence="14 15">
    <name type="scientific">Roseovarius atlanticus</name>
    <dbReference type="NCBI Taxonomy" id="1641875"/>
    <lineage>
        <taxon>Bacteria</taxon>
        <taxon>Pseudomonadati</taxon>
        <taxon>Pseudomonadota</taxon>
        <taxon>Alphaproteobacteria</taxon>
        <taxon>Rhodobacterales</taxon>
        <taxon>Roseobacteraceae</taxon>
        <taxon>Roseovarius</taxon>
    </lineage>
</organism>
<comment type="subcellular location">
    <subcellularLocation>
        <location evidence="2">Membrane</location>
        <topology evidence="2">Multi-pass membrane protein</topology>
    </subcellularLocation>
</comment>
<protein>
    <recommendedName>
        <fullName evidence="13">Peptidase M50 domain-containing protein</fullName>
    </recommendedName>
</protein>
<dbReference type="PANTHER" id="PTHR39188">
    <property type="entry name" value="MEMBRANE-ASSOCIATED ZINC METALLOPROTEASE M50B"/>
    <property type="match status" value="1"/>
</dbReference>
<name>A0A0T5NVY0_9RHOB</name>
<dbReference type="AlphaFoldDB" id="A0A0T5NVY0"/>
<evidence type="ECO:0000256" key="5">
    <source>
        <dbReference type="ARBA" id="ARBA00022692"/>
    </source>
</evidence>
<dbReference type="Pfam" id="PF02163">
    <property type="entry name" value="Peptidase_M50"/>
    <property type="match status" value="1"/>
</dbReference>
<feature type="transmembrane region" description="Helical" evidence="12">
    <location>
        <begin position="215"/>
        <end position="232"/>
    </location>
</feature>
<dbReference type="EMBL" id="LAXJ01000007">
    <property type="protein sequence ID" value="KRS13091.1"/>
    <property type="molecule type" value="Genomic_DNA"/>
</dbReference>
<evidence type="ECO:0000256" key="3">
    <source>
        <dbReference type="ARBA" id="ARBA00007931"/>
    </source>
</evidence>
<evidence type="ECO:0000256" key="6">
    <source>
        <dbReference type="ARBA" id="ARBA00022723"/>
    </source>
</evidence>
<keyword evidence="11 12" id="KW-0472">Membrane</keyword>
<keyword evidence="8" id="KW-0862">Zinc</keyword>
<evidence type="ECO:0000313" key="15">
    <source>
        <dbReference type="Proteomes" id="UP000051295"/>
    </source>
</evidence>
<feature type="transmembrane region" description="Helical" evidence="12">
    <location>
        <begin position="188"/>
        <end position="209"/>
    </location>
</feature>
<dbReference type="Proteomes" id="UP000051295">
    <property type="component" value="Unassembled WGS sequence"/>
</dbReference>
<evidence type="ECO:0000256" key="10">
    <source>
        <dbReference type="ARBA" id="ARBA00023049"/>
    </source>
</evidence>
<sequence length="237" mass="25677">MFQDTNPVFEFRGPFGIPVQIGGSIFLLLAFFAYTGSGDIAWTAAFVVMLMASIILHEMGHAWACLVQGVPVRRVMLYGGGGFCERARSATAPQQEVIVAMGPIVNLVLWALASLASDALWTNVFANASAYTDPTLILSSPQARLAEYLGLFASINGFLAIFNLLPVQPLDGGKLLHLLMLRLAPQHLAMTITGGIGLVLSILWIPGMLIAFGMGWWLLFFIPSIPLHYAMLRGRLA</sequence>
<dbReference type="PATRIC" id="fig|1641875.4.peg.4005"/>
<dbReference type="GO" id="GO:0016020">
    <property type="term" value="C:membrane"/>
    <property type="evidence" value="ECO:0007669"/>
    <property type="project" value="UniProtKB-SubCell"/>
</dbReference>